<feature type="transmembrane region" description="Helical" evidence="2">
    <location>
        <begin position="90"/>
        <end position="110"/>
    </location>
</feature>
<dbReference type="OrthoDB" id="197432at2759"/>
<feature type="transmembrane region" description="Helical" evidence="2">
    <location>
        <begin position="207"/>
        <end position="233"/>
    </location>
</feature>
<name>A0A8K1CL83_PYTOL</name>
<dbReference type="Proteomes" id="UP000794436">
    <property type="component" value="Unassembled WGS sequence"/>
</dbReference>
<feature type="compositionally biased region" description="Basic residues" evidence="1">
    <location>
        <begin position="787"/>
        <end position="800"/>
    </location>
</feature>
<keyword evidence="2" id="KW-1133">Transmembrane helix</keyword>
<feature type="transmembrane region" description="Helical" evidence="2">
    <location>
        <begin position="178"/>
        <end position="195"/>
    </location>
</feature>
<feature type="transmembrane region" description="Helical" evidence="2">
    <location>
        <begin position="122"/>
        <end position="142"/>
    </location>
</feature>
<feature type="compositionally biased region" description="Low complexity" evidence="1">
    <location>
        <begin position="10"/>
        <end position="19"/>
    </location>
</feature>
<feature type="transmembrane region" description="Helical" evidence="2">
    <location>
        <begin position="324"/>
        <end position="342"/>
    </location>
</feature>
<keyword evidence="2" id="KW-0812">Transmembrane</keyword>
<comment type="caution">
    <text evidence="3">The sequence shown here is derived from an EMBL/GenBank/DDBJ whole genome shotgun (WGS) entry which is preliminary data.</text>
</comment>
<feature type="transmembrane region" description="Helical" evidence="2">
    <location>
        <begin position="154"/>
        <end position="171"/>
    </location>
</feature>
<feature type="compositionally biased region" description="Polar residues" evidence="1">
    <location>
        <begin position="771"/>
        <end position="784"/>
    </location>
</feature>
<dbReference type="EMBL" id="SPLM01000037">
    <property type="protein sequence ID" value="TMW65527.1"/>
    <property type="molecule type" value="Genomic_DNA"/>
</dbReference>
<dbReference type="PANTHER" id="PTHR16214:SF3">
    <property type="entry name" value="TRANSMEMBRANE PROTEIN 260"/>
    <property type="match status" value="1"/>
</dbReference>
<evidence type="ECO:0000256" key="2">
    <source>
        <dbReference type="SAM" id="Phobius"/>
    </source>
</evidence>
<feature type="transmembrane region" description="Helical" evidence="2">
    <location>
        <begin position="404"/>
        <end position="422"/>
    </location>
</feature>
<feature type="transmembrane region" description="Helical" evidence="2">
    <location>
        <begin position="245"/>
        <end position="266"/>
    </location>
</feature>
<keyword evidence="2" id="KW-0472">Membrane</keyword>
<keyword evidence="4" id="KW-1185">Reference proteome</keyword>
<dbReference type="InterPro" id="IPR021280">
    <property type="entry name" value="TMEM260-like"/>
</dbReference>
<reference evidence="3" key="1">
    <citation type="submission" date="2019-03" db="EMBL/GenBank/DDBJ databases">
        <title>Long read genome sequence of the mycoparasitic Pythium oligandrum ATCC 38472 isolated from sugarbeet rhizosphere.</title>
        <authorList>
            <person name="Gaulin E."/>
        </authorList>
    </citation>
    <scope>NUCLEOTIDE SEQUENCE</scope>
    <source>
        <strain evidence="3">ATCC 38472_TT</strain>
    </source>
</reference>
<dbReference type="AlphaFoldDB" id="A0A8K1CL83"/>
<evidence type="ECO:0000313" key="4">
    <source>
        <dbReference type="Proteomes" id="UP000794436"/>
    </source>
</evidence>
<sequence length="820" mass="92185">MRRRKDMTRAQAAVAASTAPQHGTKGVRTHAEKDAMTHEQSMRFYGAWGERGVELFLVGMVMTVYVRTLYPSVAGGDSGELVAESCHLGVSHPPGYPLFNMLVYAVTALLPIQRSKAWKANLFSAGCDALAVLFMYRSILLWSSSKSLHARKTAAFTASAMFAFSPLIWTYALGAEVFALNNLFAAALVHVLLQYSINRTLTKALQGAFLCGLALCNQHTIILFEIPIVLWVFWTRRSTLLWKELGLLASAFFVGLLPYAYMPIVANWNPQAGSWGDVSTIFGFIHHLRRADYGTFKLFSTNAATEGLWTRLQLYAKDLSSREVPFHLVAPLAAIGLISTLSGRFFTSTSITKRSLDASTNNIGSLIGTTYVFYVVVFHSLANLPLSEGLTYGVHMRFWQQPNVIVFLWIGIGLSRLLDLVFRHLGHVAGLTGSVLTIGLVVVQLWTWYEFCDQSNGWYIHNYAAALIDPLPQHAVLFVNFDLQWTALRYLQRCEGRRSDVTVLNLSMMTYQWFETKHSLYPSLSFPGPRLISYGSSREGFTFADFLDSNQRKMKRSRMSGGIFFGGKLNYNDQDFHAKYTFVPFGLLDEIKPTTAKPPKLATWYSSQQPVGQLVKQRLPELPKLAKYDDQTWEWTIARDHGMKSLSWSTYLLERTIAEDPHNLALLSESTHAMEQSYQFEPRQFWSPAATLKNLGLAYAQIVKSKMEFGIDASDPFFNDRVGDGVKDPKKYKDRASARMLEVWNAWIQVPEARQDPGFEAIRGVVRQFLPDTQTPKENTQRATGSRPKKTKKTKVSKSKLSREKEPRKSSASGFGAASP</sequence>
<accession>A0A8K1CL83</accession>
<dbReference type="Pfam" id="PF11028">
    <property type="entry name" value="TMEM260-like"/>
    <property type="match status" value="1"/>
</dbReference>
<evidence type="ECO:0000256" key="1">
    <source>
        <dbReference type="SAM" id="MobiDB-lite"/>
    </source>
</evidence>
<dbReference type="InterPro" id="IPR052724">
    <property type="entry name" value="GT117_domain-containing"/>
</dbReference>
<evidence type="ECO:0008006" key="5">
    <source>
        <dbReference type="Google" id="ProtNLM"/>
    </source>
</evidence>
<feature type="transmembrane region" description="Helical" evidence="2">
    <location>
        <begin position="429"/>
        <end position="449"/>
    </location>
</feature>
<evidence type="ECO:0000313" key="3">
    <source>
        <dbReference type="EMBL" id="TMW65527.1"/>
    </source>
</evidence>
<gene>
    <name evidence="3" type="ORF">Poli38472_008169</name>
</gene>
<proteinExistence type="predicted"/>
<feature type="transmembrane region" description="Helical" evidence="2">
    <location>
        <begin position="363"/>
        <end position="384"/>
    </location>
</feature>
<feature type="region of interest" description="Disordered" evidence="1">
    <location>
        <begin position="1"/>
        <end position="32"/>
    </location>
</feature>
<feature type="transmembrane region" description="Helical" evidence="2">
    <location>
        <begin position="52"/>
        <end position="70"/>
    </location>
</feature>
<dbReference type="PANTHER" id="PTHR16214">
    <property type="entry name" value="TRANSMEMBRANE PROTEIN 260"/>
    <property type="match status" value="1"/>
</dbReference>
<organism evidence="3 4">
    <name type="scientific">Pythium oligandrum</name>
    <name type="common">Mycoparasitic fungus</name>
    <dbReference type="NCBI Taxonomy" id="41045"/>
    <lineage>
        <taxon>Eukaryota</taxon>
        <taxon>Sar</taxon>
        <taxon>Stramenopiles</taxon>
        <taxon>Oomycota</taxon>
        <taxon>Peronosporomycetes</taxon>
        <taxon>Pythiales</taxon>
        <taxon>Pythiaceae</taxon>
        <taxon>Pythium</taxon>
    </lineage>
</organism>
<protein>
    <recommendedName>
        <fullName evidence="5">DUF2723 domain-containing protein</fullName>
    </recommendedName>
</protein>
<feature type="region of interest" description="Disordered" evidence="1">
    <location>
        <begin position="770"/>
        <end position="820"/>
    </location>
</feature>